<feature type="transmembrane region" description="Helical" evidence="6">
    <location>
        <begin position="305"/>
        <end position="323"/>
    </location>
</feature>
<keyword evidence="2" id="KW-1003">Cell membrane</keyword>
<dbReference type="PANTHER" id="PTHR30250:SF11">
    <property type="entry name" value="O-ANTIGEN TRANSPORTER-RELATED"/>
    <property type="match status" value="1"/>
</dbReference>
<keyword evidence="5 6" id="KW-0472">Membrane</keyword>
<protein>
    <submittedName>
        <fullName evidence="7">Oligosaccharide flippase family protein</fullName>
    </submittedName>
</protein>
<feature type="transmembrane region" description="Helical" evidence="6">
    <location>
        <begin position="153"/>
        <end position="175"/>
    </location>
</feature>
<feature type="transmembrane region" description="Helical" evidence="6">
    <location>
        <begin position="254"/>
        <end position="272"/>
    </location>
</feature>
<comment type="caution">
    <text evidence="7">The sequence shown here is derived from an EMBL/GenBank/DDBJ whole genome shotgun (WGS) entry which is preliminary data.</text>
</comment>
<gene>
    <name evidence="7" type="ORF">VB264_23020</name>
</gene>
<evidence type="ECO:0000256" key="1">
    <source>
        <dbReference type="ARBA" id="ARBA00004651"/>
    </source>
</evidence>
<evidence type="ECO:0000256" key="4">
    <source>
        <dbReference type="ARBA" id="ARBA00022989"/>
    </source>
</evidence>
<feature type="transmembrane region" description="Helical" evidence="6">
    <location>
        <begin position="329"/>
        <end position="352"/>
    </location>
</feature>
<keyword evidence="8" id="KW-1185">Reference proteome</keyword>
<dbReference type="Pfam" id="PF01943">
    <property type="entry name" value="Polysacc_synt"/>
    <property type="match status" value="1"/>
</dbReference>
<feature type="transmembrane region" description="Helical" evidence="6">
    <location>
        <begin position="39"/>
        <end position="60"/>
    </location>
</feature>
<proteinExistence type="predicted"/>
<sequence>MGIVIRQSIKSSIVTYVGVVIGTVNVLFLYNKFLSPQQLGLYTALIGFPQVFAAFSNLGTPHVGVRFFSRFSDPDKQHNGFLGYLLLAPLVGFVLFLIAYVGIKSVFQSVYLDNSPLLIQYYWYLPFITFFLLYTSTLETYSKVHLRIVVPTILREIFLKSSNSILALLFGFKFITFDQLINGIMLVYFLNICFLLIYIKILGKLYLRFDFSFLKKPIFKEMYMYGLWTILGGATATILPNIEKLMLPAYKGGLDSTAIFFIASSIGMVIAIPRNAIASISEPLLAESWKNNNLAHIEEIYQKSALNLLIVGGFLFLGIWTNIDEVFQIIPNAATYSQGKFVVLMVGLYSIFDMATGLNSEILKNSPYYKYDFGFYIIRFIVLLLVNLIFIPIYSYNGAALAMLVSVVVYNLVKFFFIKHKLQLQPFSLNTVKTILLGLLTYGITLLIPSFEGDIWMSFVNIAIKSICITIVFGGGVLFFRISEDLSRTVESLFRKVIGN</sequence>
<evidence type="ECO:0000313" key="8">
    <source>
        <dbReference type="Proteomes" id="UP001304671"/>
    </source>
</evidence>
<dbReference type="PANTHER" id="PTHR30250">
    <property type="entry name" value="PST FAMILY PREDICTED COLANIC ACID TRANSPORTER"/>
    <property type="match status" value="1"/>
</dbReference>
<evidence type="ECO:0000256" key="5">
    <source>
        <dbReference type="ARBA" id="ARBA00023136"/>
    </source>
</evidence>
<evidence type="ECO:0000256" key="6">
    <source>
        <dbReference type="SAM" id="Phobius"/>
    </source>
</evidence>
<feature type="transmembrane region" description="Helical" evidence="6">
    <location>
        <begin position="222"/>
        <end position="242"/>
    </location>
</feature>
<feature type="transmembrane region" description="Helical" evidence="6">
    <location>
        <begin position="430"/>
        <end position="449"/>
    </location>
</feature>
<feature type="transmembrane region" description="Helical" evidence="6">
    <location>
        <begin position="121"/>
        <end position="141"/>
    </location>
</feature>
<organism evidence="7 8">
    <name type="scientific">Arcicella aquatica</name>
    <dbReference type="NCBI Taxonomy" id="217141"/>
    <lineage>
        <taxon>Bacteria</taxon>
        <taxon>Pseudomonadati</taxon>
        <taxon>Bacteroidota</taxon>
        <taxon>Cytophagia</taxon>
        <taxon>Cytophagales</taxon>
        <taxon>Flectobacillaceae</taxon>
        <taxon>Arcicella</taxon>
    </lineage>
</organism>
<feature type="transmembrane region" description="Helical" evidence="6">
    <location>
        <begin position="81"/>
        <end position="101"/>
    </location>
</feature>
<feature type="transmembrane region" description="Helical" evidence="6">
    <location>
        <begin position="12"/>
        <end position="33"/>
    </location>
</feature>
<feature type="transmembrane region" description="Helical" evidence="6">
    <location>
        <begin position="373"/>
        <end position="394"/>
    </location>
</feature>
<feature type="transmembrane region" description="Helical" evidence="6">
    <location>
        <begin position="181"/>
        <end position="201"/>
    </location>
</feature>
<name>A0ABU5QVK9_9BACT</name>
<keyword evidence="3 6" id="KW-0812">Transmembrane</keyword>
<comment type="subcellular location">
    <subcellularLocation>
        <location evidence="1">Cell membrane</location>
        <topology evidence="1">Multi-pass membrane protein</topology>
    </subcellularLocation>
</comment>
<evidence type="ECO:0000313" key="7">
    <source>
        <dbReference type="EMBL" id="MEA5260689.1"/>
    </source>
</evidence>
<dbReference type="InterPro" id="IPR002797">
    <property type="entry name" value="Polysacc_synth"/>
</dbReference>
<feature type="transmembrane region" description="Helical" evidence="6">
    <location>
        <begin position="400"/>
        <end position="418"/>
    </location>
</feature>
<feature type="transmembrane region" description="Helical" evidence="6">
    <location>
        <begin position="455"/>
        <end position="480"/>
    </location>
</feature>
<evidence type="ECO:0000256" key="3">
    <source>
        <dbReference type="ARBA" id="ARBA00022692"/>
    </source>
</evidence>
<accession>A0ABU5QVK9</accession>
<dbReference type="InterPro" id="IPR050833">
    <property type="entry name" value="Poly_Biosynth_Transport"/>
</dbReference>
<dbReference type="Proteomes" id="UP001304671">
    <property type="component" value="Unassembled WGS sequence"/>
</dbReference>
<reference evidence="7 8" key="1">
    <citation type="submission" date="2023-12" db="EMBL/GenBank/DDBJ databases">
        <title>Novel species of the genus Arcicella isolated from rivers.</title>
        <authorList>
            <person name="Lu H."/>
        </authorList>
    </citation>
    <scope>NUCLEOTIDE SEQUENCE [LARGE SCALE GENOMIC DNA]</scope>
    <source>
        <strain evidence="7 8">LMG 21963</strain>
    </source>
</reference>
<keyword evidence="4 6" id="KW-1133">Transmembrane helix</keyword>
<dbReference type="EMBL" id="JAYFUL010000064">
    <property type="protein sequence ID" value="MEA5260689.1"/>
    <property type="molecule type" value="Genomic_DNA"/>
</dbReference>
<dbReference type="RefSeq" id="WP_323253437.1">
    <property type="nucleotide sequence ID" value="NZ_JAYFUL010000064.1"/>
</dbReference>
<evidence type="ECO:0000256" key="2">
    <source>
        <dbReference type="ARBA" id="ARBA00022475"/>
    </source>
</evidence>